<sequence length="74" mass="8548">IMQLFAVKVQKIDVIYFLRTTTTRQDLLSPLLPKSHSQQNPIFCTNSWIYLVNSKYSTRKICANTETVKTGKLL</sequence>
<feature type="non-terminal residue" evidence="1">
    <location>
        <position position="1"/>
    </location>
</feature>
<comment type="caution">
    <text evidence="1">The sequence shown here is derived from an EMBL/GenBank/DDBJ whole genome shotgun (WGS) entry which is preliminary data.</text>
</comment>
<dbReference type="Proteomes" id="UP000708208">
    <property type="component" value="Unassembled WGS sequence"/>
</dbReference>
<evidence type="ECO:0000313" key="1">
    <source>
        <dbReference type="EMBL" id="CAG7667072.1"/>
    </source>
</evidence>
<protein>
    <submittedName>
        <fullName evidence="1">Uncharacterized protein</fullName>
    </submittedName>
</protein>
<accession>A0A8J2J2J4</accession>
<evidence type="ECO:0000313" key="2">
    <source>
        <dbReference type="Proteomes" id="UP000708208"/>
    </source>
</evidence>
<proteinExistence type="predicted"/>
<dbReference type="EMBL" id="CAJVCH010009449">
    <property type="protein sequence ID" value="CAG7667072.1"/>
    <property type="molecule type" value="Genomic_DNA"/>
</dbReference>
<reference evidence="1" key="1">
    <citation type="submission" date="2021-06" db="EMBL/GenBank/DDBJ databases">
        <authorList>
            <person name="Hodson N. C."/>
            <person name="Mongue J. A."/>
            <person name="Jaron S. K."/>
        </authorList>
    </citation>
    <scope>NUCLEOTIDE SEQUENCE</scope>
</reference>
<gene>
    <name evidence="1" type="ORF">AFUS01_LOCUS1698</name>
</gene>
<name>A0A8J2J2J4_9HEXA</name>
<organism evidence="1 2">
    <name type="scientific">Allacma fusca</name>
    <dbReference type="NCBI Taxonomy" id="39272"/>
    <lineage>
        <taxon>Eukaryota</taxon>
        <taxon>Metazoa</taxon>
        <taxon>Ecdysozoa</taxon>
        <taxon>Arthropoda</taxon>
        <taxon>Hexapoda</taxon>
        <taxon>Collembola</taxon>
        <taxon>Symphypleona</taxon>
        <taxon>Sminthuridae</taxon>
        <taxon>Allacma</taxon>
    </lineage>
</organism>
<keyword evidence="2" id="KW-1185">Reference proteome</keyword>
<dbReference type="AlphaFoldDB" id="A0A8J2J2J4"/>